<dbReference type="GO" id="GO:0016020">
    <property type="term" value="C:membrane"/>
    <property type="evidence" value="ECO:0007669"/>
    <property type="project" value="UniProtKB-SubCell"/>
</dbReference>
<feature type="transmembrane region" description="Helical" evidence="6">
    <location>
        <begin position="216"/>
        <end position="237"/>
    </location>
</feature>
<evidence type="ECO:0000256" key="1">
    <source>
        <dbReference type="ARBA" id="ARBA00004141"/>
    </source>
</evidence>
<dbReference type="PANTHER" id="PTHR33802:SF1">
    <property type="entry name" value="XK-RELATED PROTEIN"/>
    <property type="match status" value="1"/>
</dbReference>
<evidence type="ECO:0000313" key="7">
    <source>
        <dbReference type="EMBL" id="KUP09116.1"/>
    </source>
</evidence>
<evidence type="ECO:0000313" key="8">
    <source>
        <dbReference type="Proteomes" id="UP000074108"/>
    </source>
</evidence>
<dbReference type="RefSeq" id="WP_059350089.1">
    <property type="nucleotide sequence ID" value="NZ_LDYG01000003.1"/>
</dbReference>
<evidence type="ECO:0000256" key="3">
    <source>
        <dbReference type="ARBA" id="ARBA00022692"/>
    </source>
</evidence>
<evidence type="ECO:0000256" key="6">
    <source>
        <dbReference type="SAM" id="Phobius"/>
    </source>
</evidence>
<dbReference type="Pfam" id="PF03073">
    <property type="entry name" value="TspO_MBR"/>
    <property type="match status" value="1"/>
</dbReference>
<reference evidence="7 8" key="1">
    <citation type="journal article" date="2016" name="Front. Microbiol.">
        <title>Microevolution Analysis of Bacillus coahuilensis Unveils Differences in Phosphorus Acquisition Strategies and Their Regulation.</title>
        <authorList>
            <person name="Gomez-Lunar Z."/>
            <person name="Hernandez-Gonzalez I."/>
            <person name="Rodriguez-Torres M.D."/>
            <person name="Souza V."/>
            <person name="Olmedo-Alvarez G."/>
        </authorList>
    </citation>
    <scope>NUCLEOTIDE SEQUENCE [LARGE SCALE GENOMIC DNA]</scope>
    <source>
        <strain evidence="8">p1.1.43</strain>
    </source>
</reference>
<feature type="transmembrane region" description="Helical" evidence="6">
    <location>
        <begin position="169"/>
        <end position="186"/>
    </location>
</feature>
<proteinExistence type="inferred from homology"/>
<dbReference type="Gene3D" id="1.20.1260.100">
    <property type="entry name" value="TspO/MBR protein"/>
    <property type="match status" value="1"/>
</dbReference>
<protein>
    <submittedName>
        <fullName evidence="7">Membrane protein</fullName>
    </submittedName>
</protein>
<evidence type="ECO:0000256" key="2">
    <source>
        <dbReference type="ARBA" id="ARBA00007524"/>
    </source>
</evidence>
<keyword evidence="8" id="KW-1185">Reference proteome</keyword>
<evidence type="ECO:0000256" key="5">
    <source>
        <dbReference type="ARBA" id="ARBA00023136"/>
    </source>
</evidence>
<comment type="caution">
    <text evidence="7">The sequence shown here is derived from an EMBL/GenBank/DDBJ whole genome shotgun (WGS) entry which is preliminary data.</text>
</comment>
<evidence type="ECO:0000256" key="4">
    <source>
        <dbReference type="ARBA" id="ARBA00022989"/>
    </source>
</evidence>
<feature type="transmembrane region" description="Helical" evidence="6">
    <location>
        <begin position="76"/>
        <end position="96"/>
    </location>
</feature>
<dbReference type="STRING" id="1150625.Q75_01375"/>
<organism evidence="7 8">
    <name type="scientific">Bacillus coahuilensis p1.1.43</name>
    <dbReference type="NCBI Taxonomy" id="1150625"/>
    <lineage>
        <taxon>Bacteria</taxon>
        <taxon>Bacillati</taxon>
        <taxon>Bacillota</taxon>
        <taxon>Bacilli</taxon>
        <taxon>Bacillales</taxon>
        <taxon>Bacillaceae</taxon>
        <taxon>Bacillus</taxon>
    </lineage>
</organism>
<dbReference type="EMBL" id="LDYG01000003">
    <property type="protein sequence ID" value="KUP09116.1"/>
    <property type="molecule type" value="Genomic_DNA"/>
</dbReference>
<dbReference type="PATRIC" id="fig|1150625.3.peg.288"/>
<feature type="transmembrane region" description="Helical" evidence="6">
    <location>
        <begin position="45"/>
        <end position="64"/>
    </location>
</feature>
<feature type="transmembrane region" description="Helical" evidence="6">
    <location>
        <begin position="193"/>
        <end position="210"/>
    </location>
</feature>
<name>A0A147KC36_9BACI</name>
<dbReference type="PANTHER" id="PTHR33802">
    <property type="entry name" value="SI:CH211-161H7.5-RELATED"/>
    <property type="match status" value="1"/>
</dbReference>
<feature type="transmembrane region" description="Helical" evidence="6">
    <location>
        <begin position="134"/>
        <end position="154"/>
    </location>
</feature>
<accession>A0A147KC36</accession>
<comment type="subcellular location">
    <subcellularLocation>
        <location evidence="1">Membrane</location>
        <topology evidence="1">Multi-pass membrane protein</topology>
    </subcellularLocation>
</comment>
<gene>
    <name evidence="7" type="ORF">Q75_01375</name>
</gene>
<dbReference type="Proteomes" id="UP000074108">
    <property type="component" value="Unassembled WGS sequence"/>
</dbReference>
<dbReference type="InterPro" id="IPR038330">
    <property type="entry name" value="TspO/MBR-related_sf"/>
</dbReference>
<keyword evidence="3 6" id="KW-0812">Transmembrane</keyword>
<keyword evidence="5 6" id="KW-0472">Membrane</keyword>
<dbReference type="AlphaFoldDB" id="A0A147KC36"/>
<dbReference type="OrthoDB" id="5189031at2"/>
<keyword evidence="4 6" id="KW-1133">Transmembrane helix</keyword>
<dbReference type="InterPro" id="IPR004307">
    <property type="entry name" value="TspO_MBR"/>
</dbReference>
<sequence length="241" mass="27491">MKRFILYLVFFLLVIIVNALSNTLPFNGKTTGEIANSVQVLFQPAGYVFSIWSLIYLTLGVWILRQLPKSRIDLPMYDQALVPFIISCILNCTWIFMWHYEYFAVSVVVMLALLLTIIWLYVTVKSTGPSFFDLLPFSLYIGWISVATIANISFTLEYYDWNGLGLSDVTWTIILLVVGTLFALFFTKKENDFVYPLVFVWAFIGIGVKNQEVEPVVAYTSFILAGVILIGMGYLFAKRSE</sequence>
<comment type="similarity">
    <text evidence="2">Belongs to the TspO/BZRP family.</text>
</comment>
<feature type="transmembrane region" description="Helical" evidence="6">
    <location>
        <begin position="102"/>
        <end position="122"/>
    </location>
</feature>